<feature type="transmembrane region" description="Helical" evidence="1">
    <location>
        <begin position="216"/>
        <end position="235"/>
    </location>
</feature>
<comment type="caution">
    <text evidence="3">The sequence shown here is derived from an EMBL/GenBank/DDBJ whole genome shotgun (WGS) entry which is preliminary data.</text>
</comment>
<keyword evidence="4" id="KW-1185">Reference proteome</keyword>
<sequence length="450" mass="50700">MNKSSLPRTTNSCCSSRLLIILACVYFFLLVYASLMPYDFRASIDIRWVINKALHAWPVNPYAQVSGSDVLSNLILYIPLGALLATHWATKHHHRMRAALAALMLCSLTSLLIETGQIFLLSRTASITDFIMNTISGAVGAVVGARWGPMLWQQILSTLHQRQKHSPLDLLTLVFAALIAADALAPFLPTLLIRQVWRSIKASQFNPIAGFSQHPWHWWLVTHILLYLVFTLLVAQWSKPNHSKPGRVNAALFCGLFATMLEVAKLFITSRVMNMSNLMANYTGIFVAVILLTVWRRPLSRELRLTLGLIGVTGYILYLGWLPFDFQFDAQLFTNKLPRGVEFLPFYHYAMGASLNHIRLFLQTILLSATLVYFYRLRFATLDQRWFRLPVIVLLTGTIGLLQEGGQLFLTSRTPSMTDIYCYIIGGILATRIPLLPLDAPPAEKETHGV</sequence>
<feature type="transmembrane region" description="Helical" evidence="1">
    <location>
        <begin position="168"/>
        <end position="188"/>
    </location>
</feature>
<feature type="transmembrane region" description="Helical" evidence="1">
    <location>
        <begin position="100"/>
        <end position="121"/>
    </location>
</feature>
<dbReference type="Pfam" id="PF04892">
    <property type="entry name" value="VanZ"/>
    <property type="match status" value="1"/>
</dbReference>
<feature type="transmembrane region" description="Helical" evidence="1">
    <location>
        <begin position="307"/>
        <end position="326"/>
    </location>
</feature>
<keyword evidence="1" id="KW-1133">Transmembrane helix</keyword>
<feature type="transmembrane region" description="Helical" evidence="1">
    <location>
        <begin position="18"/>
        <end position="38"/>
    </location>
</feature>
<gene>
    <name evidence="3" type="ORF">Dace_3147</name>
</gene>
<keyword evidence="1" id="KW-0812">Transmembrane</keyword>
<dbReference type="EMBL" id="AAEW02000001">
    <property type="protein sequence ID" value="EAT17281.1"/>
    <property type="molecule type" value="Genomic_DNA"/>
</dbReference>
<dbReference type="AlphaFoldDB" id="Q1K422"/>
<dbReference type="Proteomes" id="UP000005695">
    <property type="component" value="Unassembled WGS sequence"/>
</dbReference>
<protein>
    <submittedName>
        <fullName evidence="3">VanZ like protein</fullName>
    </submittedName>
</protein>
<feature type="transmembrane region" description="Helical" evidence="1">
    <location>
        <begin position="70"/>
        <end position="88"/>
    </location>
</feature>
<evidence type="ECO:0000256" key="1">
    <source>
        <dbReference type="SAM" id="Phobius"/>
    </source>
</evidence>
<accession>Q1K422</accession>
<feature type="transmembrane region" description="Helical" evidence="1">
    <location>
        <begin position="127"/>
        <end position="147"/>
    </location>
</feature>
<organism evidence="3 4">
    <name type="scientific">Desulfuromonas acetoxidans (strain DSM 684 / 11070)</name>
    <dbReference type="NCBI Taxonomy" id="281689"/>
    <lineage>
        <taxon>Bacteria</taxon>
        <taxon>Pseudomonadati</taxon>
        <taxon>Thermodesulfobacteriota</taxon>
        <taxon>Desulfuromonadia</taxon>
        <taxon>Desulfuromonadales</taxon>
        <taxon>Desulfuromonadaceae</taxon>
        <taxon>Desulfuromonas</taxon>
    </lineage>
</organism>
<dbReference type="OrthoDB" id="5416796at2"/>
<feature type="transmembrane region" description="Helical" evidence="1">
    <location>
        <begin position="247"/>
        <end position="267"/>
    </location>
</feature>
<dbReference type="PANTHER" id="PTHR28008">
    <property type="entry name" value="DOMAIN PROTEIN, PUTATIVE (AFU_ORTHOLOGUE AFUA_3G10980)-RELATED"/>
    <property type="match status" value="1"/>
</dbReference>
<evidence type="ECO:0000259" key="2">
    <source>
        <dbReference type="Pfam" id="PF04892"/>
    </source>
</evidence>
<reference evidence="3" key="1">
    <citation type="submission" date="2006-05" db="EMBL/GenBank/DDBJ databases">
        <title>Annotation of the draft genome assembly of Desulfuromonas acetoxidans DSM 684.</title>
        <authorList>
            <consortium name="US DOE Joint Genome Institute (JGI-ORNL)"/>
            <person name="Larimer F."/>
            <person name="Land M."/>
            <person name="Hauser L."/>
        </authorList>
    </citation>
    <scope>NUCLEOTIDE SEQUENCE [LARGE SCALE GENOMIC DNA]</scope>
    <source>
        <strain evidence="3">DSM 684</strain>
    </source>
</reference>
<feature type="transmembrane region" description="Helical" evidence="1">
    <location>
        <begin position="386"/>
        <end position="403"/>
    </location>
</feature>
<dbReference type="PANTHER" id="PTHR28008:SF1">
    <property type="entry name" value="DOMAIN PROTEIN, PUTATIVE (AFU_ORTHOLOGUE AFUA_3G10980)-RELATED"/>
    <property type="match status" value="1"/>
</dbReference>
<feature type="transmembrane region" description="Helical" evidence="1">
    <location>
        <begin position="279"/>
        <end position="295"/>
    </location>
</feature>
<keyword evidence="1" id="KW-0472">Membrane</keyword>
<dbReference type="InterPro" id="IPR006976">
    <property type="entry name" value="VanZ-like"/>
</dbReference>
<dbReference type="RefSeq" id="WP_005997537.1">
    <property type="nucleotide sequence ID" value="NZ_AAEW02000001.1"/>
</dbReference>
<feature type="transmembrane region" description="Helical" evidence="1">
    <location>
        <begin position="346"/>
        <end position="374"/>
    </location>
</feature>
<reference evidence="3" key="2">
    <citation type="submission" date="2006-05" db="EMBL/GenBank/DDBJ databases">
        <title>Sequencing of the draft genome and assembly of Desulfuromonas acetoxidans DSM 684.</title>
        <authorList>
            <consortium name="US DOE Joint Genome Institute (JGI-PGF)"/>
            <person name="Copeland A."/>
            <person name="Lucas S."/>
            <person name="Lapidus A."/>
            <person name="Barry K."/>
            <person name="Detter J.C."/>
            <person name="Glavina del Rio T."/>
            <person name="Hammon N."/>
            <person name="Israni S."/>
            <person name="Dalin E."/>
            <person name="Tice H."/>
            <person name="Bruce D."/>
            <person name="Pitluck S."/>
            <person name="Richardson P."/>
        </authorList>
    </citation>
    <scope>NUCLEOTIDE SEQUENCE [LARGE SCALE GENOMIC DNA]</scope>
    <source>
        <strain evidence="3">DSM 684</strain>
    </source>
</reference>
<proteinExistence type="predicted"/>
<feature type="domain" description="VanZ-like" evidence="2">
    <location>
        <begin position="23"/>
        <end position="143"/>
    </location>
</feature>
<evidence type="ECO:0000313" key="4">
    <source>
        <dbReference type="Proteomes" id="UP000005695"/>
    </source>
</evidence>
<evidence type="ECO:0000313" key="3">
    <source>
        <dbReference type="EMBL" id="EAT17281.1"/>
    </source>
</evidence>
<name>Q1K422_DESA6</name>